<sequence length="170" mass="18147">MRLRVAVAGCLLAGLCVSLSASSALAWGQAGTLPLPAPAAKSYVLYLAEDHDVRAGKRTVLEIHFRVMSGYHVNSHTPNSALLIPTDLMLKPASGVETETAVYPSGKSYSFSFDPSNKLSVYTGDFIVKLPVVAQAGARTISATLHYQACDHAACYPPRNLPVEVIFTAR</sequence>
<dbReference type="AlphaFoldDB" id="A0A916W0Y2"/>
<dbReference type="InterPro" id="IPR036929">
    <property type="entry name" value="DsbDN_sf"/>
</dbReference>
<evidence type="ECO:0000313" key="3">
    <source>
        <dbReference type="EMBL" id="GGA57872.1"/>
    </source>
</evidence>
<reference evidence="3" key="2">
    <citation type="submission" date="2020-09" db="EMBL/GenBank/DDBJ databases">
        <authorList>
            <person name="Sun Q."/>
            <person name="Zhou Y."/>
        </authorList>
    </citation>
    <scope>NUCLEOTIDE SEQUENCE</scope>
    <source>
        <strain evidence="3">CGMCC 1.15447</strain>
    </source>
</reference>
<feature type="domain" description="Thiol:disulfide interchange protein DsbD N-terminal" evidence="2">
    <location>
        <begin position="53"/>
        <end position="160"/>
    </location>
</feature>
<keyword evidence="1" id="KW-0732">Signal</keyword>
<evidence type="ECO:0000256" key="1">
    <source>
        <dbReference type="SAM" id="SignalP"/>
    </source>
</evidence>
<evidence type="ECO:0000259" key="2">
    <source>
        <dbReference type="Pfam" id="PF11412"/>
    </source>
</evidence>
<feature type="chain" id="PRO_5037479134" description="Thiol:disulfide interchange protein DsbD N-terminal domain-containing protein" evidence="1">
    <location>
        <begin position="27"/>
        <end position="170"/>
    </location>
</feature>
<accession>A0A916W0Y2</accession>
<organism evidence="3 4">
    <name type="scientific">Edaphobacter acidisoli</name>
    <dbReference type="NCBI Taxonomy" id="2040573"/>
    <lineage>
        <taxon>Bacteria</taxon>
        <taxon>Pseudomonadati</taxon>
        <taxon>Acidobacteriota</taxon>
        <taxon>Terriglobia</taxon>
        <taxon>Terriglobales</taxon>
        <taxon>Acidobacteriaceae</taxon>
        <taxon>Edaphobacter</taxon>
    </lineage>
</organism>
<gene>
    <name evidence="3" type="ORF">GCM10011507_06540</name>
</gene>
<dbReference type="Pfam" id="PF11412">
    <property type="entry name" value="DsbD_N"/>
    <property type="match status" value="1"/>
</dbReference>
<dbReference type="Proteomes" id="UP000648801">
    <property type="component" value="Unassembled WGS sequence"/>
</dbReference>
<keyword evidence="4" id="KW-1185">Reference proteome</keyword>
<feature type="signal peptide" evidence="1">
    <location>
        <begin position="1"/>
        <end position="26"/>
    </location>
</feature>
<protein>
    <recommendedName>
        <fullName evidence="2">Thiol:disulfide interchange protein DsbD N-terminal domain-containing protein</fullName>
    </recommendedName>
</protein>
<proteinExistence type="predicted"/>
<dbReference type="Gene3D" id="2.60.40.1250">
    <property type="entry name" value="Thiol:disulfide interchange protein DsbD, N-terminal domain"/>
    <property type="match status" value="1"/>
</dbReference>
<name>A0A916W0Y2_9BACT</name>
<evidence type="ECO:0000313" key="4">
    <source>
        <dbReference type="Proteomes" id="UP000648801"/>
    </source>
</evidence>
<reference evidence="3" key="1">
    <citation type="journal article" date="2014" name="Int. J. Syst. Evol. Microbiol.">
        <title>Complete genome sequence of Corynebacterium casei LMG S-19264T (=DSM 44701T), isolated from a smear-ripened cheese.</title>
        <authorList>
            <consortium name="US DOE Joint Genome Institute (JGI-PGF)"/>
            <person name="Walter F."/>
            <person name="Albersmeier A."/>
            <person name="Kalinowski J."/>
            <person name="Ruckert C."/>
        </authorList>
    </citation>
    <scope>NUCLEOTIDE SEQUENCE</scope>
    <source>
        <strain evidence="3">CGMCC 1.15447</strain>
    </source>
</reference>
<dbReference type="EMBL" id="BMJB01000001">
    <property type="protein sequence ID" value="GGA57872.1"/>
    <property type="molecule type" value="Genomic_DNA"/>
</dbReference>
<dbReference type="InterPro" id="IPR028250">
    <property type="entry name" value="DsbDN"/>
</dbReference>
<comment type="caution">
    <text evidence="3">The sequence shown here is derived from an EMBL/GenBank/DDBJ whole genome shotgun (WGS) entry which is preliminary data.</text>
</comment>
<dbReference type="RefSeq" id="WP_188757881.1">
    <property type="nucleotide sequence ID" value="NZ_BMJB01000001.1"/>
</dbReference>